<dbReference type="STRING" id="697329.Rumal_0806"/>
<dbReference type="Pfam" id="PF00892">
    <property type="entry name" value="EamA"/>
    <property type="match status" value="2"/>
</dbReference>
<dbReference type="InterPro" id="IPR051258">
    <property type="entry name" value="Diverse_Substrate_Transporter"/>
</dbReference>
<reference evidence="9 10" key="1">
    <citation type="journal article" date="2011" name="J. Bacteriol.">
        <title>Complete genome of the cellulolytic ruminal bacterium Ruminococcus albus 7.</title>
        <authorList>
            <person name="Suen G."/>
            <person name="Stevenson D.M."/>
            <person name="Bruce D.C."/>
            <person name="Chertkov O."/>
            <person name="Copeland A."/>
            <person name="Cheng J.F."/>
            <person name="Detter C."/>
            <person name="Detter J.C."/>
            <person name="Goodwin L.A."/>
            <person name="Han C.S."/>
            <person name="Hauser L.J."/>
            <person name="Ivanova N.N."/>
            <person name="Kyrpides N.C."/>
            <person name="Land M.L."/>
            <person name="Lapidus A."/>
            <person name="Lucas S."/>
            <person name="Ovchinnikova G."/>
            <person name="Pitluck S."/>
            <person name="Tapia R."/>
            <person name="Woyke T."/>
            <person name="Boyum J."/>
            <person name="Mead D."/>
            <person name="Weimer P.J."/>
        </authorList>
    </citation>
    <scope>NUCLEOTIDE SEQUENCE [LARGE SCALE GENOMIC DNA]</scope>
    <source>
        <strain evidence="10">ATCC 27210 / DSM 20455 / JCM 14654 / NCDO 2250 / 7</strain>
    </source>
</reference>
<name>E6UIN6_RUMA7</name>
<dbReference type="InterPro" id="IPR037185">
    <property type="entry name" value="EmrE-like"/>
</dbReference>
<evidence type="ECO:0000313" key="10">
    <source>
        <dbReference type="Proteomes" id="UP000006919"/>
    </source>
</evidence>
<feature type="domain" description="EamA" evidence="8">
    <location>
        <begin position="154"/>
        <end position="284"/>
    </location>
</feature>
<evidence type="ECO:0000256" key="2">
    <source>
        <dbReference type="ARBA" id="ARBA00007362"/>
    </source>
</evidence>
<dbReference type="PANTHER" id="PTHR42920">
    <property type="entry name" value="OS03G0707200 PROTEIN-RELATED"/>
    <property type="match status" value="1"/>
</dbReference>
<gene>
    <name evidence="9" type="ordered locus">Rumal_0806</name>
</gene>
<proteinExistence type="inferred from homology"/>
<dbReference type="Gene3D" id="1.10.3730.20">
    <property type="match status" value="1"/>
</dbReference>
<feature type="transmembrane region" description="Helical" evidence="7">
    <location>
        <begin position="7"/>
        <end position="29"/>
    </location>
</feature>
<feature type="transmembrane region" description="Helical" evidence="7">
    <location>
        <begin position="267"/>
        <end position="289"/>
    </location>
</feature>
<evidence type="ECO:0000256" key="4">
    <source>
        <dbReference type="ARBA" id="ARBA00022692"/>
    </source>
</evidence>
<organism evidence="9 10">
    <name type="scientific">Ruminococcus albus (strain ATCC 27210 / DSM 20455 / JCM 14654 / NCDO 2250 / 7)</name>
    <dbReference type="NCBI Taxonomy" id="697329"/>
    <lineage>
        <taxon>Bacteria</taxon>
        <taxon>Bacillati</taxon>
        <taxon>Bacillota</taxon>
        <taxon>Clostridia</taxon>
        <taxon>Eubacteriales</taxon>
        <taxon>Oscillospiraceae</taxon>
        <taxon>Ruminococcus</taxon>
    </lineage>
</organism>
<protein>
    <recommendedName>
        <fullName evidence="8">EamA domain-containing protein</fullName>
    </recommendedName>
</protein>
<feature type="domain" description="EamA" evidence="8">
    <location>
        <begin position="6"/>
        <end position="142"/>
    </location>
</feature>
<feature type="transmembrane region" description="Helical" evidence="7">
    <location>
        <begin position="126"/>
        <end position="143"/>
    </location>
</feature>
<dbReference type="HOGENOM" id="CLU_042632_0_0_9"/>
<keyword evidence="3" id="KW-1003">Cell membrane</keyword>
<dbReference type="OrthoDB" id="9794287at2"/>
<dbReference type="eggNOG" id="COG0697">
    <property type="taxonomic scope" value="Bacteria"/>
</dbReference>
<evidence type="ECO:0000256" key="6">
    <source>
        <dbReference type="ARBA" id="ARBA00023136"/>
    </source>
</evidence>
<evidence type="ECO:0000256" key="1">
    <source>
        <dbReference type="ARBA" id="ARBA00004651"/>
    </source>
</evidence>
<evidence type="ECO:0000259" key="8">
    <source>
        <dbReference type="Pfam" id="PF00892"/>
    </source>
</evidence>
<dbReference type="SUPFAM" id="SSF103481">
    <property type="entry name" value="Multidrug resistance efflux transporter EmrE"/>
    <property type="match status" value="2"/>
</dbReference>
<feature type="transmembrane region" description="Helical" evidence="7">
    <location>
        <begin position="149"/>
        <end position="167"/>
    </location>
</feature>
<dbReference type="RefSeq" id="WP_013497520.1">
    <property type="nucleotide sequence ID" value="NC_014833.1"/>
</dbReference>
<feature type="transmembrane region" description="Helical" evidence="7">
    <location>
        <begin position="35"/>
        <end position="55"/>
    </location>
</feature>
<dbReference type="EMBL" id="CP002403">
    <property type="protein sequence ID" value="ADU21338.1"/>
    <property type="molecule type" value="Genomic_DNA"/>
</dbReference>
<sequence length="291" mass="31240">MTGKLKAVFYAIAAAVFYALNVPCSKLLLERIAPTYMAAFLYLGAGAGVGIMYLFHHKHEAQTERLEKKDMPYTVGMVLLDIIAPILLMLGVKLGTSANASLLGNFEIVATTLIALFIFKEKVIRRLWAAIGLITLSSIILSLGGEDSFTFSVGSLLVLGATACWGLENNCTRSISDKSTYQIVTIKGFGSGTGSLIVAIIIGEKLPEIKYILPAVVLGFVAYGLSIFTYIRAQKTLGAAKTSAYYALSPFIGAFLSFILLHESLTIVYLIALAVMIAGTAFVVSDTLIQE</sequence>
<comment type="subcellular location">
    <subcellularLocation>
        <location evidence="1">Cell membrane</location>
        <topology evidence="1">Multi-pass membrane protein</topology>
    </subcellularLocation>
</comment>
<comment type="similarity">
    <text evidence="2">Belongs to the EamA transporter family.</text>
</comment>
<dbReference type="AlphaFoldDB" id="E6UIN6"/>
<evidence type="ECO:0000256" key="3">
    <source>
        <dbReference type="ARBA" id="ARBA00022475"/>
    </source>
</evidence>
<feature type="transmembrane region" description="Helical" evidence="7">
    <location>
        <begin position="179"/>
        <end position="203"/>
    </location>
</feature>
<keyword evidence="5 7" id="KW-1133">Transmembrane helix</keyword>
<feature type="transmembrane region" description="Helical" evidence="7">
    <location>
        <begin position="243"/>
        <end position="261"/>
    </location>
</feature>
<dbReference type="GO" id="GO:0005886">
    <property type="term" value="C:plasma membrane"/>
    <property type="evidence" value="ECO:0007669"/>
    <property type="project" value="UniProtKB-SubCell"/>
</dbReference>
<dbReference type="Proteomes" id="UP000006919">
    <property type="component" value="Chromosome"/>
</dbReference>
<evidence type="ECO:0000256" key="5">
    <source>
        <dbReference type="ARBA" id="ARBA00022989"/>
    </source>
</evidence>
<accession>E6UIN6</accession>
<keyword evidence="4 7" id="KW-0812">Transmembrane</keyword>
<dbReference type="KEGG" id="ral:Rumal_0806"/>
<dbReference type="PANTHER" id="PTHR42920:SF11">
    <property type="entry name" value="INNER MEMBRANE PROTEIN YTFF"/>
    <property type="match status" value="1"/>
</dbReference>
<evidence type="ECO:0000256" key="7">
    <source>
        <dbReference type="SAM" id="Phobius"/>
    </source>
</evidence>
<keyword evidence="6 7" id="KW-0472">Membrane</keyword>
<feature type="transmembrane region" description="Helical" evidence="7">
    <location>
        <begin position="209"/>
        <end position="231"/>
    </location>
</feature>
<dbReference type="InterPro" id="IPR000620">
    <property type="entry name" value="EamA_dom"/>
</dbReference>
<feature type="transmembrane region" description="Helical" evidence="7">
    <location>
        <begin position="75"/>
        <end position="94"/>
    </location>
</feature>
<feature type="transmembrane region" description="Helical" evidence="7">
    <location>
        <begin position="100"/>
        <end position="119"/>
    </location>
</feature>
<evidence type="ECO:0000313" key="9">
    <source>
        <dbReference type="EMBL" id="ADU21338.1"/>
    </source>
</evidence>